<gene>
    <name evidence="1" type="ORF">BTN49_0831</name>
</gene>
<comment type="caution">
    <text evidence="1">The sequence shown here is derived from an EMBL/GenBank/DDBJ whole genome shotgun (WGS) entry which is preliminary data.</text>
</comment>
<protein>
    <submittedName>
        <fullName evidence="1">Uncharacterized protein</fullName>
    </submittedName>
</protein>
<dbReference type="EMBL" id="NBYY01000009">
    <property type="protein sequence ID" value="PCS23860.1"/>
    <property type="molecule type" value="Genomic_DNA"/>
</dbReference>
<reference evidence="2" key="1">
    <citation type="submission" date="2017-04" db="EMBL/GenBank/DDBJ databases">
        <title>Genome evolution of the luminous symbionts of deep sea anglerfish.</title>
        <authorList>
            <person name="Hendry T.A."/>
        </authorList>
    </citation>
    <scope>NUCLEOTIDE SEQUENCE [LARGE SCALE GENOMIC DNA]</scope>
</reference>
<accession>A0A2A5T6Y8</accession>
<dbReference type="Proteomes" id="UP000219020">
    <property type="component" value="Unassembled WGS sequence"/>
</dbReference>
<dbReference type="AlphaFoldDB" id="A0A2A5T6Y8"/>
<evidence type="ECO:0000313" key="2">
    <source>
        <dbReference type="Proteomes" id="UP000219020"/>
    </source>
</evidence>
<keyword evidence="2" id="KW-1185">Reference proteome</keyword>
<evidence type="ECO:0000313" key="1">
    <source>
        <dbReference type="EMBL" id="PCS23860.1"/>
    </source>
</evidence>
<proteinExistence type="predicted"/>
<organism evidence="1 2">
    <name type="scientific">Candidatus Enterovibrio escicola</name>
    <dbReference type="NCBI Taxonomy" id="1927127"/>
    <lineage>
        <taxon>Bacteria</taxon>
        <taxon>Pseudomonadati</taxon>
        <taxon>Pseudomonadota</taxon>
        <taxon>Gammaproteobacteria</taxon>
        <taxon>Vibrionales</taxon>
        <taxon>Vibrionaceae</taxon>
        <taxon>Enterovibrio</taxon>
    </lineage>
</organism>
<name>A0A2A5T6Y8_9GAMM</name>
<sequence length="39" mass="4556">MELVYFSLLFKAGVTYSNECDDGEVLDKKKKKITFPPWD</sequence>